<dbReference type="InterPro" id="IPR059116">
    <property type="entry name" value="P2X_receptor"/>
</dbReference>
<feature type="disulfide bond" evidence="11">
    <location>
        <begin position="273"/>
        <end position="282"/>
    </location>
</feature>
<keyword evidence="5 13" id="KW-1133">Transmembrane helix</keyword>
<evidence type="ECO:0000313" key="15">
    <source>
        <dbReference type="Proteomes" id="UP000678393"/>
    </source>
</evidence>
<evidence type="ECO:0000256" key="3">
    <source>
        <dbReference type="ARBA" id="ARBA00022448"/>
    </source>
</evidence>
<dbReference type="Gene3D" id="1.10.287.940">
    <property type="entry name" value="atp-gated p2x4 ion channel"/>
    <property type="match status" value="1"/>
</dbReference>
<dbReference type="PANTHER" id="PTHR10125:SF31">
    <property type="entry name" value="P2X RECEPTOR E"/>
    <property type="match status" value="1"/>
</dbReference>
<evidence type="ECO:0000256" key="2">
    <source>
        <dbReference type="ARBA" id="ARBA00009848"/>
    </source>
</evidence>
<dbReference type="GO" id="GO:0005886">
    <property type="term" value="C:plasma membrane"/>
    <property type="evidence" value="ECO:0007669"/>
    <property type="project" value="InterPro"/>
</dbReference>
<evidence type="ECO:0000256" key="9">
    <source>
        <dbReference type="ARBA" id="ARBA00023303"/>
    </source>
</evidence>
<dbReference type="Proteomes" id="UP000678393">
    <property type="component" value="Unassembled WGS sequence"/>
</dbReference>
<accession>A0A8S3ZAW9</accession>
<feature type="disulfide bond" evidence="11">
    <location>
        <begin position="121"/>
        <end position="175"/>
    </location>
</feature>
<dbReference type="GO" id="GO:0098794">
    <property type="term" value="C:postsynapse"/>
    <property type="evidence" value="ECO:0007669"/>
    <property type="project" value="GOC"/>
</dbReference>
<evidence type="ECO:0000256" key="8">
    <source>
        <dbReference type="ARBA" id="ARBA00023286"/>
    </source>
</evidence>
<dbReference type="InterPro" id="IPR001429">
    <property type="entry name" value="P2X_purnocptor"/>
</dbReference>
<dbReference type="OrthoDB" id="494673at2759"/>
<dbReference type="GO" id="GO:0001614">
    <property type="term" value="F:purinergic nucleotide receptor activity"/>
    <property type="evidence" value="ECO:0007669"/>
    <property type="project" value="InterPro"/>
</dbReference>
<evidence type="ECO:0000313" key="14">
    <source>
        <dbReference type="EMBL" id="CAG5126493.1"/>
    </source>
</evidence>
<dbReference type="GO" id="GO:0033198">
    <property type="term" value="P:response to ATP"/>
    <property type="evidence" value="ECO:0007669"/>
    <property type="project" value="InterPro"/>
</dbReference>
<dbReference type="GO" id="GO:0012505">
    <property type="term" value="C:endomembrane system"/>
    <property type="evidence" value="ECO:0007669"/>
    <property type="project" value="UniProtKB-SubCell"/>
</dbReference>
<keyword evidence="10" id="KW-0067">ATP-binding</keyword>
<evidence type="ECO:0000256" key="7">
    <source>
        <dbReference type="ARBA" id="ARBA00023136"/>
    </source>
</evidence>
<feature type="binding site" evidence="10">
    <location>
        <position position="195"/>
    </location>
    <ligand>
        <name>ATP</name>
        <dbReference type="ChEBI" id="CHEBI:30616"/>
        <note>ligand shared between two neighboring subunits of the homotrimer</note>
    </ligand>
</feature>
<name>A0A8S3ZAW9_9EUPU</name>
<dbReference type="InterPro" id="IPR027309">
    <property type="entry name" value="P2X_extracellular_dom_sf"/>
</dbReference>
<reference evidence="14" key="1">
    <citation type="submission" date="2021-04" db="EMBL/GenBank/DDBJ databases">
        <authorList>
            <consortium name="Molecular Ecology Group"/>
        </authorList>
    </citation>
    <scope>NUCLEOTIDE SEQUENCE</scope>
</reference>
<feature type="glycosylation site" description="N-linked (GlcNAc...) asparagine" evidence="12">
    <location>
        <position position="193"/>
    </location>
</feature>
<feature type="non-terminal residue" evidence="14">
    <location>
        <position position="395"/>
    </location>
</feature>
<feature type="binding site" evidence="10">
    <location>
        <begin position="303"/>
        <end position="305"/>
    </location>
    <ligand>
        <name>ATP</name>
        <dbReference type="ChEBI" id="CHEBI:30616"/>
        <note>ligand shared between two neighboring subunits of the homotrimer</note>
    </ligand>
</feature>
<keyword evidence="8" id="KW-1071">Ligand-gated ion channel</keyword>
<evidence type="ECO:0000256" key="4">
    <source>
        <dbReference type="ARBA" id="ARBA00022692"/>
    </source>
</evidence>
<dbReference type="GO" id="GO:0004931">
    <property type="term" value="F:extracellularly ATP-gated monoatomic cation channel activity"/>
    <property type="evidence" value="ECO:0007669"/>
    <property type="project" value="InterPro"/>
</dbReference>
<evidence type="ECO:0000256" key="10">
    <source>
        <dbReference type="PIRSR" id="PIRSR005713-1"/>
    </source>
</evidence>
<dbReference type="Gene3D" id="2.60.490.10">
    <property type="entry name" value="atp-gated p2x4 ion channel domain"/>
    <property type="match status" value="1"/>
</dbReference>
<keyword evidence="6" id="KW-0406">Ion transport</keyword>
<dbReference type="Pfam" id="PF00864">
    <property type="entry name" value="P2X_receptor"/>
    <property type="match status" value="1"/>
</dbReference>
<evidence type="ECO:0000256" key="5">
    <source>
        <dbReference type="ARBA" id="ARBA00022989"/>
    </source>
</evidence>
<organism evidence="14 15">
    <name type="scientific">Candidula unifasciata</name>
    <dbReference type="NCBI Taxonomy" id="100452"/>
    <lineage>
        <taxon>Eukaryota</taxon>
        <taxon>Metazoa</taxon>
        <taxon>Spiralia</taxon>
        <taxon>Lophotrochozoa</taxon>
        <taxon>Mollusca</taxon>
        <taxon>Gastropoda</taxon>
        <taxon>Heterobranchia</taxon>
        <taxon>Euthyneura</taxon>
        <taxon>Panpulmonata</taxon>
        <taxon>Eupulmonata</taxon>
        <taxon>Stylommatophora</taxon>
        <taxon>Helicina</taxon>
        <taxon>Helicoidea</taxon>
        <taxon>Geomitridae</taxon>
        <taxon>Candidula</taxon>
    </lineage>
</organism>
<dbReference type="PIRSF" id="PIRSF005713">
    <property type="entry name" value="P2X_purinoceptor"/>
    <property type="match status" value="1"/>
</dbReference>
<evidence type="ECO:0000256" key="11">
    <source>
        <dbReference type="PIRSR" id="PIRSR005713-2"/>
    </source>
</evidence>
<dbReference type="NCBIfam" id="TIGR00863">
    <property type="entry name" value="P2X"/>
    <property type="match status" value="1"/>
</dbReference>
<dbReference type="AlphaFoldDB" id="A0A8S3ZAW9"/>
<dbReference type="PRINTS" id="PR01307">
    <property type="entry name" value="P2XRECEPTOR"/>
</dbReference>
<dbReference type="EMBL" id="CAJHNH020002371">
    <property type="protein sequence ID" value="CAG5126493.1"/>
    <property type="molecule type" value="Genomic_DNA"/>
</dbReference>
<sequence>MTDKMASSIIRDAVAGFFEYNTPRIVHIKDTTIGTTNRFIQFLIIGYIIGYAIVYKKGYQDVDSVKSAVTTKVKGIEFYNDSRYGVGTLDVADYVIPPQETDAFFVMTGFIKTALQAQRTCPESPYIQQALCQNNTECERLKGAILPKGNGPVTGRCVPSSIPGQPNVCEIYGWCPVEDDSPDQVLTFEDILNFTVFIKNNIEFPKFGVNRRNILDWYHNDSELSDCLWNGNDERNKFCPIFVLGDIIAEVDKNCTTLLKMGGMIKIIIDWNCDLDNSVEACLPRYSFVQLDKGDYNSSVGFNFRYADHFYENTSDAYIFYRNLYKVYGIHFLVEVRGQAGKFGIVPLLLNIGSGLALLGIATILCDIIVLYILKAKTFYRQMKYLDVTGDDPFQ</sequence>
<feature type="transmembrane region" description="Helical" evidence="13">
    <location>
        <begin position="348"/>
        <end position="374"/>
    </location>
</feature>
<proteinExistence type="inferred from homology"/>
<dbReference type="GO" id="GO:0070588">
    <property type="term" value="P:calcium ion transmembrane transport"/>
    <property type="evidence" value="ECO:0007669"/>
    <property type="project" value="TreeGrafter"/>
</dbReference>
<gene>
    <name evidence="14" type="ORF">CUNI_LOCUS12051</name>
</gene>
<keyword evidence="10" id="KW-0547">Nucleotide-binding</keyword>
<feature type="disulfide bond" evidence="11">
    <location>
        <begin position="138"/>
        <end position="169"/>
    </location>
</feature>
<keyword evidence="4 13" id="KW-0812">Transmembrane</keyword>
<evidence type="ECO:0000256" key="6">
    <source>
        <dbReference type="ARBA" id="ARBA00023065"/>
    </source>
</evidence>
<comment type="similarity">
    <text evidence="2">Belongs to the P2X receptor family.</text>
</comment>
<protein>
    <recommendedName>
        <fullName evidence="16">Purinergic receptor</fullName>
    </recommendedName>
</protein>
<keyword evidence="15" id="KW-1185">Reference proteome</keyword>
<evidence type="ECO:0000256" key="1">
    <source>
        <dbReference type="ARBA" id="ARBA00004308"/>
    </source>
</evidence>
<feature type="disulfide bond" evidence="11">
    <location>
        <begin position="132"/>
        <end position="157"/>
    </location>
</feature>
<comment type="caution">
    <text evidence="14">The sequence shown here is derived from an EMBL/GenBank/DDBJ whole genome shotgun (WGS) entry which is preliminary data.</text>
</comment>
<evidence type="ECO:0000256" key="13">
    <source>
        <dbReference type="SAM" id="Phobius"/>
    </source>
</evidence>
<dbReference type="PANTHER" id="PTHR10125">
    <property type="entry name" value="P2X PURINOCEPTOR"/>
    <property type="match status" value="1"/>
</dbReference>
<dbReference type="GO" id="GO:0005524">
    <property type="term" value="F:ATP binding"/>
    <property type="evidence" value="ECO:0007669"/>
    <property type="project" value="UniProtKB-KW"/>
</dbReference>
<feature type="binding site" evidence="10">
    <location>
        <position position="326"/>
    </location>
    <ligand>
        <name>ATP</name>
        <dbReference type="ChEBI" id="CHEBI:30616"/>
        <note>ligand shared between two neighboring subunits of the homotrimer</note>
    </ligand>
</feature>
<comment type="subcellular location">
    <subcellularLocation>
        <location evidence="1">Endomembrane system</location>
    </subcellularLocation>
</comment>
<feature type="binding site" evidence="10">
    <location>
        <begin position="72"/>
        <end position="74"/>
    </location>
    <ligand>
        <name>ATP</name>
        <dbReference type="ChEBI" id="CHEBI:30616"/>
        <note>ligand shared between two neighboring subunits of the homotrimer</note>
    </ligand>
</feature>
<evidence type="ECO:0008006" key="16">
    <source>
        <dbReference type="Google" id="ProtNLM"/>
    </source>
</evidence>
<evidence type="ECO:0000256" key="12">
    <source>
        <dbReference type="PIRSR" id="PIRSR005713-3"/>
    </source>
</evidence>
<keyword evidence="7 13" id="KW-0472">Membrane</keyword>
<keyword evidence="3" id="KW-0813">Transport</keyword>
<feature type="disulfide bond" evidence="11">
    <location>
        <begin position="227"/>
        <end position="239"/>
    </location>
</feature>
<keyword evidence="9" id="KW-0407">Ion channel</keyword>
<keyword evidence="11" id="KW-1015">Disulfide bond</keyword>